<dbReference type="GO" id="GO:0071916">
    <property type="term" value="F:dipeptide transmembrane transporter activity"/>
    <property type="evidence" value="ECO:0007669"/>
    <property type="project" value="TreeGrafter"/>
</dbReference>
<comment type="caution">
    <text evidence="9">The sequence shown here is derived from an EMBL/GenBank/DDBJ whole genome shotgun (WGS) entry which is preliminary data.</text>
</comment>
<dbReference type="PANTHER" id="PTHR43163">
    <property type="entry name" value="DIPEPTIDE TRANSPORT SYSTEM PERMEASE PROTEIN DPPB-RELATED"/>
    <property type="match status" value="1"/>
</dbReference>
<keyword evidence="2 7" id="KW-0813">Transport</keyword>
<feature type="transmembrane region" description="Helical" evidence="7">
    <location>
        <begin position="97"/>
        <end position="122"/>
    </location>
</feature>
<organism evidence="9 10">
    <name type="scientific">Tamaricihabitans halophyticus</name>
    <dbReference type="NCBI Taxonomy" id="1262583"/>
    <lineage>
        <taxon>Bacteria</taxon>
        <taxon>Bacillati</taxon>
        <taxon>Actinomycetota</taxon>
        <taxon>Actinomycetes</taxon>
        <taxon>Pseudonocardiales</taxon>
        <taxon>Pseudonocardiaceae</taxon>
        <taxon>Tamaricihabitans</taxon>
    </lineage>
</organism>
<comment type="subcellular location">
    <subcellularLocation>
        <location evidence="1 7">Cell membrane</location>
        <topology evidence="1 7">Multi-pass membrane protein</topology>
    </subcellularLocation>
</comment>
<keyword evidence="5 7" id="KW-1133">Transmembrane helix</keyword>
<evidence type="ECO:0000256" key="6">
    <source>
        <dbReference type="ARBA" id="ARBA00023136"/>
    </source>
</evidence>
<keyword evidence="10" id="KW-1185">Reference proteome</keyword>
<feature type="transmembrane region" description="Helical" evidence="7">
    <location>
        <begin position="250"/>
        <end position="275"/>
    </location>
</feature>
<name>A0A4R2Q905_9PSEU</name>
<evidence type="ECO:0000256" key="1">
    <source>
        <dbReference type="ARBA" id="ARBA00004651"/>
    </source>
</evidence>
<protein>
    <submittedName>
        <fullName evidence="9">Peptide/nickel transport system permease protein</fullName>
    </submittedName>
</protein>
<dbReference type="RefSeq" id="WP_132880167.1">
    <property type="nucleotide sequence ID" value="NZ_SLXQ01000017.1"/>
</dbReference>
<dbReference type="InterPro" id="IPR045621">
    <property type="entry name" value="BPD_transp_1_N"/>
</dbReference>
<dbReference type="PANTHER" id="PTHR43163:SF6">
    <property type="entry name" value="DIPEPTIDE TRANSPORT SYSTEM PERMEASE PROTEIN DPPB-RELATED"/>
    <property type="match status" value="1"/>
</dbReference>
<dbReference type="Pfam" id="PF19300">
    <property type="entry name" value="BPD_transp_1_N"/>
    <property type="match status" value="1"/>
</dbReference>
<feature type="domain" description="ABC transmembrane type-1" evidence="8">
    <location>
        <begin position="95"/>
        <end position="299"/>
    </location>
</feature>
<evidence type="ECO:0000256" key="5">
    <source>
        <dbReference type="ARBA" id="ARBA00022989"/>
    </source>
</evidence>
<feature type="transmembrane region" description="Helical" evidence="7">
    <location>
        <begin position="134"/>
        <end position="157"/>
    </location>
</feature>
<keyword evidence="6 7" id="KW-0472">Membrane</keyword>
<feature type="transmembrane region" description="Helical" evidence="7">
    <location>
        <begin position="281"/>
        <end position="307"/>
    </location>
</feature>
<evidence type="ECO:0000256" key="4">
    <source>
        <dbReference type="ARBA" id="ARBA00022692"/>
    </source>
</evidence>
<dbReference type="EMBL" id="SLXQ01000017">
    <property type="protein sequence ID" value="TCP45049.1"/>
    <property type="molecule type" value="Genomic_DNA"/>
</dbReference>
<gene>
    <name evidence="9" type="ORF">EV191_11715</name>
</gene>
<evidence type="ECO:0000256" key="3">
    <source>
        <dbReference type="ARBA" id="ARBA00022475"/>
    </source>
</evidence>
<evidence type="ECO:0000256" key="7">
    <source>
        <dbReference type="RuleBase" id="RU363032"/>
    </source>
</evidence>
<sequence>MLRYTIDKLLTAFPLLVLVALGTFGLVFLMPGDAAVTIAGEGASAAQIQTVRQDLGLDQPVLVQFWDWFQGVLVGDFGTSYSYNASVSYLITQRIEVTVSLVVVGLLFASVAGTVIGLFAGLNPGGPFDRVTTLLVTLGLAAPTYWIAIVFIIVFSLQLGWFDATGYVSITESPGGWLHSILLPAAAVSVTSIADVSRQVRATASGVKDLDFVRTGRALGIPRSGILVRHIGRNSGVATITIIGLQVERLIGAAVVIEMLFAMPGFGTLLVNAVLNQDLPVIQISVLLIASVVILTNLAVDISYGLINPKIRTG</sequence>
<comment type="similarity">
    <text evidence="7">Belongs to the binding-protein-dependent transport system permease family.</text>
</comment>
<accession>A0A4R2Q905</accession>
<dbReference type="PROSITE" id="PS50928">
    <property type="entry name" value="ABC_TM1"/>
    <property type="match status" value="1"/>
</dbReference>
<proteinExistence type="inferred from homology"/>
<keyword evidence="4 7" id="KW-0812">Transmembrane</keyword>
<dbReference type="AlphaFoldDB" id="A0A4R2Q905"/>
<evidence type="ECO:0000313" key="9">
    <source>
        <dbReference type="EMBL" id="TCP45049.1"/>
    </source>
</evidence>
<evidence type="ECO:0000256" key="2">
    <source>
        <dbReference type="ARBA" id="ARBA00022448"/>
    </source>
</evidence>
<evidence type="ECO:0000313" key="10">
    <source>
        <dbReference type="Proteomes" id="UP000294911"/>
    </source>
</evidence>
<keyword evidence="3" id="KW-1003">Cell membrane</keyword>
<reference evidence="9 10" key="1">
    <citation type="submission" date="2019-03" db="EMBL/GenBank/DDBJ databases">
        <title>Genomic Encyclopedia of Type Strains, Phase IV (KMG-IV): sequencing the most valuable type-strain genomes for metagenomic binning, comparative biology and taxonomic classification.</title>
        <authorList>
            <person name="Goeker M."/>
        </authorList>
    </citation>
    <scope>NUCLEOTIDE SEQUENCE [LARGE SCALE GENOMIC DNA]</scope>
    <source>
        <strain evidence="9 10">DSM 45765</strain>
    </source>
</reference>
<dbReference type="Gene3D" id="1.10.3720.10">
    <property type="entry name" value="MetI-like"/>
    <property type="match status" value="1"/>
</dbReference>
<dbReference type="InterPro" id="IPR035906">
    <property type="entry name" value="MetI-like_sf"/>
</dbReference>
<dbReference type="InterPro" id="IPR000515">
    <property type="entry name" value="MetI-like"/>
</dbReference>
<evidence type="ECO:0000259" key="8">
    <source>
        <dbReference type="PROSITE" id="PS50928"/>
    </source>
</evidence>
<dbReference type="GO" id="GO:0005886">
    <property type="term" value="C:plasma membrane"/>
    <property type="evidence" value="ECO:0007669"/>
    <property type="project" value="UniProtKB-SubCell"/>
</dbReference>
<dbReference type="CDD" id="cd06261">
    <property type="entry name" value="TM_PBP2"/>
    <property type="match status" value="1"/>
</dbReference>
<dbReference type="OrthoDB" id="9778910at2"/>
<dbReference type="Pfam" id="PF00528">
    <property type="entry name" value="BPD_transp_1"/>
    <property type="match status" value="1"/>
</dbReference>
<dbReference type="SUPFAM" id="SSF161098">
    <property type="entry name" value="MetI-like"/>
    <property type="match status" value="1"/>
</dbReference>
<dbReference type="Proteomes" id="UP000294911">
    <property type="component" value="Unassembled WGS sequence"/>
</dbReference>